<dbReference type="GeneID" id="14926571"/>
<feature type="transmembrane region" description="Helical" evidence="13">
    <location>
        <begin position="231"/>
        <end position="256"/>
    </location>
</feature>
<gene>
    <name evidence="14" type="ORF">ACA1_295990</name>
</gene>
<evidence type="ECO:0000256" key="11">
    <source>
        <dbReference type="ARBA" id="ARBA00023264"/>
    </source>
</evidence>
<feature type="transmembrane region" description="Helical" evidence="13">
    <location>
        <begin position="119"/>
        <end position="137"/>
    </location>
</feature>
<evidence type="ECO:0000256" key="3">
    <source>
        <dbReference type="ARBA" id="ARBA00022516"/>
    </source>
</evidence>
<evidence type="ECO:0000256" key="12">
    <source>
        <dbReference type="ARBA" id="ARBA00025707"/>
    </source>
</evidence>
<organism evidence="14 15">
    <name type="scientific">Acanthamoeba castellanii (strain ATCC 30010 / Neff)</name>
    <dbReference type="NCBI Taxonomy" id="1257118"/>
    <lineage>
        <taxon>Eukaryota</taxon>
        <taxon>Amoebozoa</taxon>
        <taxon>Discosea</taxon>
        <taxon>Longamoebia</taxon>
        <taxon>Centramoebida</taxon>
        <taxon>Acanthamoebidae</taxon>
        <taxon>Acanthamoeba</taxon>
    </lineage>
</organism>
<dbReference type="PANTHER" id="PTHR15362:SF7">
    <property type="entry name" value="PHOSPHATIDYLSERINE SYNTHASE 2"/>
    <property type="match status" value="1"/>
</dbReference>
<dbReference type="EMBL" id="KB007805">
    <property type="protein sequence ID" value="ELR25512.1"/>
    <property type="molecule type" value="Genomic_DNA"/>
</dbReference>
<evidence type="ECO:0000313" key="14">
    <source>
        <dbReference type="EMBL" id="ELR25512.1"/>
    </source>
</evidence>
<evidence type="ECO:0000256" key="2">
    <source>
        <dbReference type="ARBA" id="ARBA00005189"/>
    </source>
</evidence>
<evidence type="ECO:0000256" key="5">
    <source>
        <dbReference type="ARBA" id="ARBA00022692"/>
    </source>
</evidence>
<dbReference type="VEuPathDB" id="AmoebaDB:ACA1_295990"/>
<keyword evidence="7 13" id="KW-1133">Transmembrane helix</keyword>
<sequence>MTVVFLLYCMIQLRDGLLLRPHPAVWRVVHGAGLLYLLALVFILVQSENNARQFLTFFYPDLGKPPAANDLIYASDCRIYTPEQENHFAHVTSAWHDIFIAAHAFGWWAKMVMLRDWRLCWILGILWELLEYSFQHILPNFHECWWDHWLIDLMICNLAGMVLGMVTCRYLESFETPTRHHIKILVRRYDWTGASEGPAGIRTHLKRALAQFSPMRWTRYEWSVFSSVRRFFMVAMMIVMMEVVEMNGFFLKYVLWIPPANPLNTMRLLLFCLLSIPALHEWYAYVVAFEKTQTRRLGKDMWLVIAIMGVEFAVCMKFGWRLFMVVPPTPVIWGWTLSAILLLIWVALRFGMAPTLQSGKKKSPWRVTGMNLLFVVALLPLVWLIYTQDVGYGEVGRAILANQTALPHVGA</sequence>
<dbReference type="KEGG" id="acan:ACA1_295990"/>
<reference evidence="14 15" key="1">
    <citation type="journal article" date="2013" name="Genome Biol.">
        <title>Genome of Acanthamoeba castellanii highlights extensive lateral gene transfer and early evolution of tyrosine kinase signaling.</title>
        <authorList>
            <person name="Clarke M."/>
            <person name="Lohan A.J."/>
            <person name="Liu B."/>
            <person name="Lagkouvardos I."/>
            <person name="Roy S."/>
            <person name="Zafar N."/>
            <person name="Bertelli C."/>
            <person name="Schilde C."/>
            <person name="Kianianmomeni A."/>
            <person name="Burglin T.R."/>
            <person name="Frech C."/>
            <person name="Turcotte B."/>
            <person name="Kopec K.O."/>
            <person name="Synnott J.M."/>
            <person name="Choo C."/>
            <person name="Paponov I."/>
            <person name="Finkler A."/>
            <person name="Soon Heng Tan C."/>
            <person name="Hutchins A.P."/>
            <person name="Weinmeier T."/>
            <person name="Rattei T."/>
            <person name="Chu J.S."/>
            <person name="Gimenez G."/>
            <person name="Irimia M."/>
            <person name="Rigden D.J."/>
            <person name="Fitzpatrick D.A."/>
            <person name="Lorenzo-Morales J."/>
            <person name="Bateman A."/>
            <person name="Chiu C.H."/>
            <person name="Tang P."/>
            <person name="Hegemann P."/>
            <person name="Fromm H."/>
            <person name="Raoult D."/>
            <person name="Greub G."/>
            <person name="Miranda-Saavedra D."/>
            <person name="Chen N."/>
            <person name="Nash P."/>
            <person name="Ginger M.L."/>
            <person name="Horn M."/>
            <person name="Schaap P."/>
            <person name="Caler L."/>
            <person name="Loftus B."/>
        </authorList>
    </citation>
    <scope>NUCLEOTIDE SEQUENCE [LARGE SCALE GENOMIC DNA]</scope>
    <source>
        <strain evidence="14 15">Neff</strain>
    </source>
</reference>
<feature type="transmembrane region" description="Helical" evidence="13">
    <location>
        <begin position="332"/>
        <end position="352"/>
    </location>
</feature>
<keyword evidence="15" id="KW-1185">Reference proteome</keyword>
<dbReference type="AlphaFoldDB" id="L8HJY1"/>
<keyword evidence="9 13" id="KW-0472">Membrane</keyword>
<protein>
    <submittedName>
        <fullName evidence="14">Phosphatidylserine synthase</fullName>
    </submittedName>
</protein>
<comment type="pathway">
    <text evidence="12">Phospholipid metabolism.</text>
</comment>
<comment type="pathway">
    <text evidence="2">Lipid metabolism.</text>
</comment>
<dbReference type="GO" id="GO:0005789">
    <property type="term" value="C:endoplasmic reticulum membrane"/>
    <property type="evidence" value="ECO:0007669"/>
    <property type="project" value="UniProtKB-SubCell"/>
</dbReference>
<evidence type="ECO:0000256" key="1">
    <source>
        <dbReference type="ARBA" id="ARBA00004477"/>
    </source>
</evidence>
<evidence type="ECO:0000256" key="8">
    <source>
        <dbReference type="ARBA" id="ARBA00023098"/>
    </source>
</evidence>
<evidence type="ECO:0000256" key="9">
    <source>
        <dbReference type="ARBA" id="ARBA00023136"/>
    </source>
</evidence>
<feature type="transmembrane region" description="Helical" evidence="13">
    <location>
        <begin position="24"/>
        <end position="45"/>
    </location>
</feature>
<evidence type="ECO:0000313" key="15">
    <source>
        <dbReference type="Proteomes" id="UP000011083"/>
    </source>
</evidence>
<dbReference type="OrthoDB" id="10265393at2759"/>
<keyword evidence="5 13" id="KW-0812">Transmembrane</keyword>
<keyword evidence="6" id="KW-0256">Endoplasmic reticulum</keyword>
<dbReference type="RefSeq" id="XP_004368267.1">
    <property type="nucleotide sequence ID" value="XM_004368210.1"/>
</dbReference>
<evidence type="ECO:0000256" key="10">
    <source>
        <dbReference type="ARBA" id="ARBA00023209"/>
    </source>
</evidence>
<dbReference type="GO" id="GO:0106245">
    <property type="term" value="F:L-serine-phosphatidylethanolamine phosphatidyltransferase activity"/>
    <property type="evidence" value="ECO:0007669"/>
    <property type="project" value="InterPro"/>
</dbReference>
<evidence type="ECO:0000256" key="13">
    <source>
        <dbReference type="SAM" id="Phobius"/>
    </source>
</evidence>
<dbReference type="GO" id="GO:0006659">
    <property type="term" value="P:phosphatidylserine biosynthetic process"/>
    <property type="evidence" value="ECO:0007669"/>
    <property type="project" value="InterPro"/>
</dbReference>
<dbReference type="Pfam" id="PF03034">
    <property type="entry name" value="PSS"/>
    <property type="match status" value="1"/>
</dbReference>
<keyword evidence="8" id="KW-0443">Lipid metabolism</keyword>
<keyword evidence="10" id="KW-0594">Phospholipid biosynthesis</keyword>
<dbReference type="PANTHER" id="PTHR15362">
    <property type="entry name" value="PHOSPHATIDYLINOSITOL SYNTHASE"/>
    <property type="match status" value="1"/>
</dbReference>
<dbReference type="STRING" id="1257118.L8HJY1"/>
<evidence type="ECO:0000256" key="4">
    <source>
        <dbReference type="ARBA" id="ARBA00022679"/>
    </source>
</evidence>
<evidence type="ECO:0000256" key="7">
    <source>
        <dbReference type="ARBA" id="ARBA00022989"/>
    </source>
</evidence>
<proteinExistence type="predicted"/>
<accession>L8HJY1</accession>
<feature type="transmembrane region" description="Helical" evidence="13">
    <location>
        <begin position="364"/>
        <end position="386"/>
    </location>
</feature>
<feature type="transmembrane region" description="Helical" evidence="13">
    <location>
        <begin position="268"/>
        <end position="289"/>
    </location>
</feature>
<name>L8HJY1_ACACF</name>
<comment type="subcellular location">
    <subcellularLocation>
        <location evidence="1">Endoplasmic reticulum membrane</location>
        <topology evidence="1">Multi-pass membrane protein</topology>
    </subcellularLocation>
</comment>
<dbReference type="InterPro" id="IPR004277">
    <property type="entry name" value="PSS"/>
</dbReference>
<feature type="transmembrane region" description="Helical" evidence="13">
    <location>
        <begin position="301"/>
        <end position="320"/>
    </location>
</feature>
<dbReference type="Proteomes" id="UP000011083">
    <property type="component" value="Unassembled WGS sequence"/>
</dbReference>
<evidence type="ECO:0000256" key="6">
    <source>
        <dbReference type="ARBA" id="ARBA00022824"/>
    </source>
</evidence>
<keyword evidence="3" id="KW-0444">Lipid biosynthesis</keyword>
<keyword evidence="11" id="KW-1208">Phospholipid metabolism</keyword>
<dbReference type="OMA" id="QHVLPNF"/>
<feature type="transmembrane region" description="Helical" evidence="13">
    <location>
        <begin position="149"/>
        <end position="171"/>
    </location>
</feature>
<keyword evidence="4" id="KW-0808">Transferase</keyword>